<evidence type="ECO:0000313" key="6">
    <source>
        <dbReference type="Proteomes" id="UP001147830"/>
    </source>
</evidence>
<organism evidence="5 6">
    <name type="scientific">Thalassolituus pacificus</name>
    <dbReference type="NCBI Taxonomy" id="2975440"/>
    <lineage>
        <taxon>Bacteria</taxon>
        <taxon>Pseudomonadati</taxon>
        <taxon>Pseudomonadota</taxon>
        <taxon>Gammaproteobacteria</taxon>
        <taxon>Oceanospirillales</taxon>
        <taxon>Oceanospirillaceae</taxon>
        <taxon>Thalassolituus</taxon>
    </lineage>
</organism>
<comment type="catalytic activity">
    <reaction evidence="4">
        <text>[glutaredoxin]-dithiol + arsenate + glutathione + H(+) = glutathionyl-S-S-[glutaredoxin] + arsenite + H2O</text>
        <dbReference type="Rhea" id="RHEA:22016"/>
        <dbReference type="Rhea" id="RHEA-COMP:10729"/>
        <dbReference type="Rhea" id="RHEA-COMP:17668"/>
        <dbReference type="ChEBI" id="CHEBI:15377"/>
        <dbReference type="ChEBI" id="CHEBI:15378"/>
        <dbReference type="ChEBI" id="CHEBI:29242"/>
        <dbReference type="ChEBI" id="CHEBI:29950"/>
        <dbReference type="ChEBI" id="CHEBI:48597"/>
        <dbReference type="ChEBI" id="CHEBI:57925"/>
        <dbReference type="ChEBI" id="CHEBI:146199"/>
        <dbReference type="EC" id="1.20.4.1"/>
    </reaction>
</comment>
<evidence type="ECO:0000256" key="1">
    <source>
        <dbReference type="ARBA" id="ARBA00007198"/>
    </source>
</evidence>
<dbReference type="EC" id="1.20.4.1" evidence="4"/>
<keyword evidence="6" id="KW-1185">Reference proteome</keyword>
<gene>
    <name evidence="5" type="primary">arsC</name>
    <name evidence="5" type="ORF">NYR02_05750</name>
</gene>
<dbReference type="Gene3D" id="3.40.30.10">
    <property type="entry name" value="Glutaredoxin"/>
    <property type="match status" value="1"/>
</dbReference>
<dbReference type="InterPro" id="IPR036249">
    <property type="entry name" value="Thioredoxin-like_sf"/>
</dbReference>
<dbReference type="Proteomes" id="UP001147830">
    <property type="component" value="Unassembled WGS sequence"/>
</dbReference>
<comment type="caution">
    <text evidence="5">The sequence shown here is derived from an EMBL/GenBank/DDBJ whole genome shotgun (WGS) entry which is preliminary data.</text>
</comment>
<dbReference type="EMBL" id="JAOANI010000014">
    <property type="protein sequence ID" value="MCT7358523.1"/>
    <property type="molecule type" value="Genomic_DNA"/>
</dbReference>
<evidence type="ECO:0000256" key="3">
    <source>
        <dbReference type="PROSITE-ProRule" id="PRU01282"/>
    </source>
</evidence>
<dbReference type="AlphaFoldDB" id="A0A9X2WDV5"/>
<dbReference type="PANTHER" id="PTHR30041">
    <property type="entry name" value="ARSENATE REDUCTASE"/>
    <property type="match status" value="1"/>
</dbReference>
<dbReference type="InterPro" id="IPR006659">
    <property type="entry name" value="Arsenate_reductase"/>
</dbReference>
<name>A0A9X2WDV5_9GAMM</name>
<evidence type="ECO:0000256" key="4">
    <source>
        <dbReference type="RuleBase" id="RU362029"/>
    </source>
</evidence>
<reference evidence="5" key="2">
    <citation type="submission" date="2022-08" db="EMBL/GenBank/DDBJ databases">
        <authorList>
            <person name="Dong C."/>
        </authorList>
    </citation>
    <scope>NUCLEOTIDE SEQUENCE</scope>
    <source>
        <strain evidence="5">59MF3M-4</strain>
    </source>
</reference>
<dbReference type="PROSITE" id="PS51353">
    <property type="entry name" value="ARSC"/>
    <property type="match status" value="1"/>
</dbReference>
<evidence type="ECO:0000313" key="5">
    <source>
        <dbReference type="EMBL" id="MCT7358523.1"/>
    </source>
</evidence>
<protein>
    <recommendedName>
        <fullName evidence="4">Arsenate reductase</fullName>
        <ecNumber evidence="4">1.20.4.1</ecNumber>
    </recommendedName>
</protein>
<dbReference type="PANTHER" id="PTHR30041:SF4">
    <property type="entry name" value="ARSENATE REDUCTASE"/>
    <property type="match status" value="1"/>
</dbReference>
<dbReference type="CDD" id="cd03034">
    <property type="entry name" value="ArsC_ArsC"/>
    <property type="match status" value="1"/>
</dbReference>
<dbReference type="RefSeq" id="WP_260975428.1">
    <property type="nucleotide sequence ID" value="NZ_JAOANI010000014.1"/>
</dbReference>
<reference evidence="5" key="1">
    <citation type="journal article" date="2022" name="Front. Microbiol.">
        <title>Genome-based taxonomic rearrangement of Oceanobacter-related bacteria including the description of Thalassolituus hydrocarbonoclasticus sp. nov. and Thalassolituus pacificus sp. nov. and emended description of the genus Thalassolituus.</title>
        <authorList>
            <person name="Dong C."/>
            <person name="Wei L."/>
            <person name="Wang J."/>
            <person name="Lai Q."/>
            <person name="Huang Z."/>
            <person name="Shao Z."/>
        </authorList>
    </citation>
    <scope>NUCLEOTIDE SEQUENCE</scope>
    <source>
        <strain evidence="5">59MF3M-4</strain>
    </source>
</reference>
<dbReference type="InterPro" id="IPR006660">
    <property type="entry name" value="Arsenate_reductase-like"/>
</dbReference>
<comment type="similarity">
    <text evidence="1 3 4">Belongs to the ArsC family.</text>
</comment>
<dbReference type="NCBIfam" id="TIGR00014">
    <property type="entry name" value="arsC"/>
    <property type="match status" value="1"/>
</dbReference>
<keyword evidence="2 4" id="KW-0560">Oxidoreductase</keyword>
<dbReference type="GO" id="GO:0008794">
    <property type="term" value="F:arsenate reductase (glutaredoxin) activity"/>
    <property type="evidence" value="ECO:0007669"/>
    <property type="project" value="UniProtKB-UniRule"/>
</dbReference>
<evidence type="ECO:0000256" key="2">
    <source>
        <dbReference type="ARBA" id="ARBA00023002"/>
    </source>
</evidence>
<accession>A0A9X2WDV5</accession>
<dbReference type="Pfam" id="PF03960">
    <property type="entry name" value="ArsC"/>
    <property type="match status" value="1"/>
</dbReference>
<sequence>MSEIQIYHNPRCSKSRETLALLQELGIEPGVIEYLKDVPSAAELKSVLSKLGIGARDLLRTKEAEYKEAGLDNLNLSDDDIIAAMCAHPKLIERPIVINGSQARIGRPPQQVLEIL</sequence>
<dbReference type="SUPFAM" id="SSF52833">
    <property type="entry name" value="Thioredoxin-like"/>
    <property type="match status" value="1"/>
</dbReference>
<proteinExistence type="inferred from homology"/>